<evidence type="ECO:0000313" key="3">
    <source>
        <dbReference type="EMBL" id="ASK26645.1"/>
    </source>
</evidence>
<dbReference type="GO" id="GO:0003955">
    <property type="term" value="F:NAD(P)H dehydrogenase (quinone) activity"/>
    <property type="evidence" value="ECO:0007669"/>
    <property type="project" value="TreeGrafter"/>
</dbReference>
<dbReference type="InterPro" id="IPR003680">
    <property type="entry name" value="Flavodoxin_fold"/>
</dbReference>
<reference evidence="3 4" key="1">
    <citation type="submission" date="2017-06" db="EMBL/GenBank/DDBJ databases">
        <title>Neisseria chenwenguii sp. nov., isolated from the intestinal contents of Tibetan Plateau Pika in Yushu, Qinghai Province, China.</title>
        <authorList>
            <person name="Zhang G."/>
        </authorList>
    </citation>
    <scope>NUCLEOTIDE SEQUENCE [LARGE SCALE GENOMIC DNA]</scope>
    <source>
        <strain evidence="3 4">10023</strain>
    </source>
</reference>
<dbReference type="KEGG" id="nei:BG910_01815"/>
<evidence type="ECO:0000313" key="4">
    <source>
        <dbReference type="Proteomes" id="UP000198238"/>
    </source>
</evidence>
<dbReference type="AlphaFoldDB" id="A0A220S096"/>
<dbReference type="Proteomes" id="UP000198238">
    <property type="component" value="Chromosome"/>
</dbReference>
<dbReference type="EMBL" id="CP022278">
    <property type="protein sequence ID" value="ASK26645.1"/>
    <property type="molecule type" value="Genomic_DNA"/>
</dbReference>
<keyword evidence="1" id="KW-0560">Oxidoreductase</keyword>
<dbReference type="GO" id="GO:0009055">
    <property type="term" value="F:electron transfer activity"/>
    <property type="evidence" value="ECO:0007669"/>
    <property type="project" value="TreeGrafter"/>
</dbReference>
<dbReference type="SUPFAM" id="SSF52218">
    <property type="entry name" value="Flavoproteins"/>
    <property type="match status" value="1"/>
</dbReference>
<dbReference type="PANTHER" id="PTHR47307:SF1">
    <property type="entry name" value="GLUTATHIONE-REGULATED POTASSIUM-EFFLUX SYSTEM ANCILLARY PROTEIN KEFG"/>
    <property type="match status" value="1"/>
</dbReference>
<evidence type="ECO:0000256" key="1">
    <source>
        <dbReference type="ARBA" id="ARBA00023002"/>
    </source>
</evidence>
<dbReference type="Pfam" id="PF02525">
    <property type="entry name" value="Flavodoxin_2"/>
    <property type="match status" value="1"/>
</dbReference>
<dbReference type="PANTHER" id="PTHR47307">
    <property type="entry name" value="GLUTATHIONE-REGULATED POTASSIUM-EFFLUX SYSTEM ANCILLARY PROTEIN KEFG"/>
    <property type="match status" value="1"/>
</dbReference>
<feature type="domain" description="Flavodoxin-like fold" evidence="2">
    <location>
        <begin position="2"/>
        <end position="173"/>
    </location>
</feature>
<sequence>MKNIVIISGHPDLANSVANATILNEIQTALPDAQIRKLDKLYPIWQFDIAAEQAVLEQADVIVWQFPFSWYSLPALMKKWLDEVFVHGFAHGSKAVLGGKKFIVSFTTGAPEEVYQPDGFFGHGVDDYLPQFETTARLCNLDYQGAVYTCGIGYTSRDDEAAVAAQREEAKNHAMRLVKKIKELS</sequence>
<evidence type="ECO:0000259" key="2">
    <source>
        <dbReference type="Pfam" id="PF02525"/>
    </source>
</evidence>
<dbReference type="Gene3D" id="3.40.50.360">
    <property type="match status" value="1"/>
</dbReference>
<dbReference type="InterPro" id="IPR046980">
    <property type="entry name" value="KefG/KefF"/>
</dbReference>
<proteinExistence type="predicted"/>
<keyword evidence="4" id="KW-1185">Reference proteome</keyword>
<name>A0A220S096_9NEIS</name>
<organism evidence="3 4">
    <name type="scientific">Neisseria chenwenguii</name>
    <dbReference type="NCBI Taxonomy" id="1853278"/>
    <lineage>
        <taxon>Bacteria</taxon>
        <taxon>Pseudomonadati</taxon>
        <taxon>Pseudomonadota</taxon>
        <taxon>Betaproteobacteria</taxon>
        <taxon>Neisseriales</taxon>
        <taxon>Neisseriaceae</taxon>
        <taxon>Neisseria</taxon>
    </lineage>
</organism>
<gene>
    <name evidence="3" type="ORF">BG910_01815</name>
</gene>
<protein>
    <submittedName>
        <fullName evidence="3">NAD(P)H dehydrogenase</fullName>
    </submittedName>
</protein>
<dbReference type="GO" id="GO:0010181">
    <property type="term" value="F:FMN binding"/>
    <property type="evidence" value="ECO:0007669"/>
    <property type="project" value="TreeGrafter"/>
</dbReference>
<accession>A0A220S096</accession>
<dbReference type="InterPro" id="IPR029039">
    <property type="entry name" value="Flavoprotein-like_sf"/>
</dbReference>
<dbReference type="RefSeq" id="WP_089035367.1">
    <property type="nucleotide sequence ID" value="NZ_CP022278.1"/>
</dbReference>